<protein>
    <recommendedName>
        <fullName evidence="3">Zinc finger CCCH domain-containing protein 14</fullName>
    </recommendedName>
</protein>
<accession>A0A9N9WUN0</accession>
<feature type="compositionally biased region" description="Basic and acidic residues" evidence="10">
    <location>
        <begin position="133"/>
        <end position="146"/>
    </location>
</feature>
<feature type="compositionally biased region" description="Basic and acidic residues" evidence="10">
    <location>
        <begin position="463"/>
        <end position="474"/>
    </location>
</feature>
<feature type="compositionally biased region" description="Basic and acidic residues" evidence="10">
    <location>
        <begin position="642"/>
        <end position="670"/>
    </location>
</feature>
<evidence type="ECO:0000256" key="2">
    <source>
        <dbReference type="ARBA" id="ARBA00008423"/>
    </source>
</evidence>
<name>A0A9N9WUN0_9DIPT</name>
<dbReference type="Gene3D" id="1.20.1390.10">
    <property type="entry name" value="PWI domain"/>
    <property type="match status" value="1"/>
</dbReference>
<dbReference type="GO" id="GO:0005737">
    <property type="term" value="C:cytoplasm"/>
    <property type="evidence" value="ECO:0007669"/>
    <property type="project" value="TreeGrafter"/>
</dbReference>
<evidence type="ECO:0000256" key="6">
    <source>
        <dbReference type="ARBA" id="ARBA00022771"/>
    </source>
</evidence>
<feature type="region of interest" description="Disordered" evidence="10">
    <location>
        <begin position="635"/>
        <end position="670"/>
    </location>
</feature>
<feature type="compositionally biased region" description="Basic and acidic residues" evidence="10">
    <location>
        <begin position="204"/>
        <end position="220"/>
    </location>
</feature>
<feature type="region of interest" description="Disordered" evidence="10">
    <location>
        <begin position="133"/>
        <end position="181"/>
    </location>
</feature>
<dbReference type="Gene3D" id="4.10.1000.30">
    <property type="match status" value="2"/>
</dbReference>
<dbReference type="InterPro" id="IPR000571">
    <property type="entry name" value="Znf_CCCH"/>
</dbReference>
<dbReference type="PANTHER" id="PTHR14738:SF29">
    <property type="entry name" value="ZINC FINGER CCCH DOMAIN-CONTAINING PROTEIN 14"/>
    <property type="match status" value="1"/>
</dbReference>
<feature type="compositionally biased region" description="Polar residues" evidence="10">
    <location>
        <begin position="154"/>
        <end position="177"/>
    </location>
</feature>
<keyword evidence="5" id="KW-0677">Repeat</keyword>
<evidence type="ECO:0000256" key="4">
    <source>
        <dbReference type="ARBA" id="ARBA00022723"/>
    </source>
</evidence>
<feature type="region of interest" description="Disordered" evidence="10">
    <location>
        <begin position="548"/>
        <end position="620"/>
    </location>
</feature>
<dbReference type="Proteomes" id="UP001153620">
    <property type="component" value="Chromosome 2"/>
</dbReference>
<keyword evidence="7 9" id="KW-0862">Zinc</keyword>
<keyword evidence="4 9" id="KW-0479">Metal-binding</keyword>
<evidence type="ECO:0000256" key="3">
    <source>
        <dbReference type="ARBA" id="ARBA00015071"/>
    </source>
</evidence>
<dbReference type="InterPro" id="IPR040366">
    <property type="entry name" value="Nab2/ZC3H14"/>
</dbReference>
<feature type="compositionally biased region" description="Polar residues" evidence="10">
    <location>
        <begin position="271"/>
        <end position="291"/>
    </location>
</feature>
<reference evidence="12" key="1">
    <citation type="submission" date="2022-01" db="EMBL/GenBank/DDBJ databases">
        <authorList>
            <person name="King R."/>
        </authorList>
    </citation>
    <scope>NUCLEOTIDE SEQUENCE</scope>
</reference>
<dbReference type="GO" id="GO:0008270">
    <property type="term" value="F:zinc ion binding"/>
    <property type="evidence" value="ECO:0007669"/>
    <property type="project" value="UniProtKB-KW"/>
</dbReference>
<keyword evidence="6 9" id="KW-0863">Zinc-finger</keyword>
<keyword evidence="8" id="KW-0539">Nucleus</keyword>
<evidence type="ECO:0000313" key="12">
    <source>
        <dbReference type="EMBL" id="CAG9804728.1"/>
    </source>
</evidence>
<feature type="domain" description="C3H1-type" evidence="11">
    <location>
        <begin position="732"/>
        <end position="752"/>
    </location>
</feature>
<reference evidence="12" key="2">
    <citation type="submission" date="2022-10" db="EMBL/GenBank/DDBJ databases">
        <authorList>
            <consortium name="ENA_rothamsted_submissions"/>
            <consortium name="culmorum"/>
            <person name="King R."/>
        </authorList>
    </citation>
    <scope>NUCLEOTIDE SEQUENCE</scope>
</reference>
<dbReference type="GO" id="GO:0005634">
    <property type="term" value="C:nucleus"/>
    <property type="evidence" value="ECO:0007669"/>
    <property type="project" value="UniProtKB-SubCell"/>
</dbReference>
<feature type="compositionally biased region" description="Basic and acidic residues" evidence="10">
    <location>
        <begin position="371"/>
        <end position="387"/>
    </location>
</feature>
<feature type="region of interest" description="Disordered" evidence="10">
    <location>
        <begin position="439"/>
        <end position="489"/>
    </location>
</feature>
<dbReference type="GO" id="GO:0043488">
    <property type="term" value="P:regulation of mRNA stability"/>
    <property type="evidence" value="ECO:0007669"/>
    <property type="project" value="InterPro"/>
</dbReference>
<evidence type="ECO:0000256" key="9">
    <source>
        <dbReference type="PROSITE-ProRule" id="PRU00723"/>
    </source>
</evidence>
<evidence type="ECO:0000256" key="1">
    <source>
        <dbReference type="ARBA" id="ARBA00004123"/>
    </source>
</evidence>
<evidence type="ECO:0000259" key="11">
    <source>
        <dbReference type="PROSITE" id="PS50103"/>
    </source>
</evidence>
<evidence type="ECO:0000313" key="13">
    <source>
        <dbReference type="Proteomes" id="UP001153620"/>
    </source>
</evidence>
<feature type="zinc finger region" description="C3H1-type" evidence="9">
    <location>
        <begin position="732"/>
        <end position="752"/>
    </location>
</feature>
<dbReference type="OrthoDB" id="5589010at2759"/>
<dbReference type="PANTHER" id="PTHR14738">
    <property type="entry name" value="ZINC FINGER CCCH DOMAIN-CONTAINING PROTEIN 14"/>
    <property type="match status" value="1"/>
</dbReference>
<feature type="region of interest" description="Disordered" evidence="10">
    <location>
        <begin position="204"/>
        <end position="291"/>
    </location>
</feature>
<proteinExistence type="inferred from homology"/>
<organism evidence="12 13">
    <name type="scientific">Chironomus riparius</name>
    <dbReference type="NCBI Taxonomy" id="315576"/>
    <lineage>
        <taxon>Eukaryota</taxon>
        <taxon>Metazoa</taxon>
        <taxon>Ecdysozoa</taxon>
        <taxon>Arthropoda</taxon>
        <taxon>Hexapoda</taxon>
        <taxon>Insecta</taxon>
        <taxon>Pterygota</taxon>
        <taxon>Neoptera</taxon>
        <taxon>Endopterygota</taxon>
        <taxon>Diptera</taxon>
        <taxon>Nematocera</taxon>
        <taxon>Chironomoidea</taxon>
        <taxon>Chironomidae</taxon>
        <taxon>Chironominae</taxon>
        <taxon>Chironomus</taxon>
    </lineage>
</organism>
<gene>
    <name evidence="12" type="ORF">CHIRRI_LOCUS7607</name>
</gene>
<feature type="region of interest" description="Disordered" evidence="10">
    <location>
        <begin position="90"/>
        <end position="120"/>
    </location>
</feature>
<sequence length="852" mass="96972">MDSLGEVGKKMRSAIKAKLVELGNASSTGYIDDELPDYVMIMVANKRPKQQMLVDLNLFLGSNTETFVNWLHQVLQKLQEVTLPTNLATKAKKKISETSSKKDKKKDKKKHPKEPSITDVIAVELMEKAKKTIDPKVKCEKSEKSRTPSPPPTQVINNSNSDKQPQTVCSSQAWNSNKSDDDLNIPKLSEIRFNKSNASNLLHKELGDLQNTEKKIQELKKNRRAISGPEDTNNKSKEKELPDDDEEMQFEASPEINTSQKERGSVKSRLGTKQTEVTNTNNSNKSGNIISLSAIRRSETEFLKKIVVKQKEDNERKVDDYRSVRNNRHDSNSSRNYSRRERRSRSNSRHRNRSDRIDRFRRRSRSRSPIKSHESRSRLSIRDRIGDKIQPISSAVVNRKHSKTPEVPDGNFKVKSRPTLTSSISSHAGKSMLLRAMADAQRSTQVPSDAKKRQRDNITVQVKNEKRNQSHLNDEEYVPESISGHSESEAEYHPTFVKNQDGGEDDEDVIYLNNNDDVDLDDLDDNNEMPKASPQFIVTLDNKDLGTITRKSKSKSKSHSPTPPKVIKRTKRTPVKDRIGDRVNNNRNSDVIAKEHEHRLRKRQLKEVEMEVEESEAQRAYNKVKKTRVSPIKFDLTDEEDGRNSRSSSRDLSEKKTSISKNDSDLNGEEHTKRIRLEASRSFDHVPALLSSIAVPVPESSKPVVVTKSKDRCKFYPNCSNTNCIYFHPTLPCKAFPNCKFGENCAYTHPACKFDRSCHRIDCNYTHSTPILPASTPVIASSIVPVQNYKSITLTPTMQVCKFFPSCTNSNCTYQHPKVCKFGKACANKFECNFYHFETASKSKFRWVSSTS</sequence>
<feature type="compositionally biased region" description="Basic residues" evidence="10">
    <location>
        <begin position="102"/>
        <end position="112"/>
    </location>
</feature>
<dbReference type="EMBL" id="OU895878">
    <property type="protein sequence ID" value="CAG9804728.1"/>
    <property type="molecule type" value="Genomic_DNA"/>
</dbReference>
<dbReference type="Pfam" id="PF14608">
    <property type="entry name" value="zf-CCCH_2"/>
    <property type="match status" value="3"/>
</dbReference>
<comment type="similarity">
    <text evidence="2">Belongs to the ZC3H14 family.</text>
</comment>
<evidence type="ECO:0000256" key="8">
    <source>
        <dbReference type="ARBA" id="ARBA00023242"/>
    </source>
</evidence>
<dbReference type="GO" id="GO:0008143">
    <property type="term" value="F:poly(A) binding"/>
    <property type="evidence" value="ECO:0007669"/>
    <property type="project" value="InterPro"/>
</dbReference>
<dbReference type="AlphaFoldDB" id="A0A9N9WUN0"/>
<feature type="compositionally biased region" description="Basic and acidic residues" evidence="10">
    <location>
        <begin position="308"/>
        <end position="332"/>
    </location>
</feature>
<evidence type="ECO:0000256" key="7">
    <source>
        <dbReference type="ARBA" id="ARBA00022833"/>
    </source>
</evidence>
<dbReference type="PROSITE" id="PS50103">
    <property type="entry name" value="ZF_C3H1"/>
    <property type="match status" value="1"/>
</dbReference>
<feature type="compositionally biased region" description="Basic residues" evidence="10">
    <location>
        <begin position="340"/>
        <end position="370"/>
    </location>
</feature>
<keyword evidence="13" id="KW-1185">Reference proteome</keyword>
<feature type="region of interest" description="Disordered" evidence="10">
    <location>
        <begin position="308"/>
        <end position="424"/>
    </location>
</feature>
<evidence type="ECO:0000256" key="10">
    <source>
        <dbReference type="SAM" id="MobiDB-lite"/>
    </source>
</evidence>
<evidence type="ECO:0000256" key="5">
    <source>
        <dbReference type="ARBA" id="ARBA00022737"/>
    </source>
</evidence>
<comment type="subcellular location">
    <subcellularLocation>
        <location evidence="1">Nucleus</location>
    </subcellularLocation>
</comment>